<dbReference type="SMART" id="SM00382">
    <property type="entry name" value="AAA"/>
    <property type="match status" value="1"/>
</dbReference>
<keyword evidence="3 5" id="KW-0067">ATP-binding</keyword>
<dbReference type="PROSITE" id="PS00674">
    <property type="entry name" value="AAA"/>
    <property type="match status" value="1"/>
</dbReference>
<dbReference type="InterPro" id="IPR027417">
    <property type="entry name" value="P-loop_NTPase"/>
</dbReference>
<name>A0A1Y1NHR7_PHOPY</name>
<dbReference type="InterPro" id="IPR003959">
    <property type="entry name" value="ATPase_AAA_core"/>
</dbReference>
<dbReference type="GO" id="GO:0005694">
    <property type="term" value="C:chromosome"/>
    <property type="evidence" value="ECO:0007669"/>
    <property type="project" value="TreeGrafter"/>
</dbReference>
<evidence type="ECO:0000256" key="2">
    <source>
        <dbReference type="ARBA" id="ARBA00022741"/>
    </source>
</evidence>
<dbReference type="Pfam" id="PF00004">
    <property type="entry name" value="AAA"/>
    <property type="match status" value="1"/>
</dbReference>
<dbReference type="EMBL" id="GEZM01007316">
    <property type="protein sequence ID" value="JAV95247.1"/>
    <property type="molecule type" value="Transcribed_RNA"/>
</dbReference>
<keyword evidence="2 5" id="KW-0547">Nucleotide-binding</keyword>
<dbReference type="SUPFAM" id="SSF52540">
    <property type="entry name" value="P-loop containing nucleoside triphosphate hydrolases"/>
    <property type="match status" value="1"/>
</dbReference>
<evidence type="ECO:0000256" key="4">
    <source>
        <dbReference type="ARBA" id="ARBA00023254"/>
    </source>
</evidence>
<dbReference type="InParanoid" id="A0A1Y1NHR7"/>
<evidence type="ECO:0000313" key="9">
    <source>
        <dbReference type="Proteomes" id="UP000327044"/>
    </source>
</evidence>
<protein>
    <recommendedName>
        <fullName evidence="6">AAA+ ATPase domain-containing protein</fullName>
    </recommendedName>
</protein>
<dbReference type="Gene3D" id="3.40.50.300">
    <property type="entry name" value="P-loop containing nucleotide triphosphate hydrolases"/>
    <property type="match status" value="1"/>
</dbReference>
<dbReference type="GO" id="GO:0016887">
    <property type="term" value="F:ATP hydrolysis activity"/>
    <property type="evidence" value="ECO:0007669"/>
    <property type="project" value="InterPro"/>
</dbReference>
<dbReference type="InterPro" id="IPR001270">
    <property type="entry name" value="ClpA/B"/>
</dbReference>
<sequence>MECQSLCVEVVLKFESSDKERIKLACDSFLKSGRFNPGNIISKLQDPFLIDNVECIIIGDHSAFNARAINFSQVAIRWFMYVLDRNGVQVEADSDENGEAINLATVQQLPSAHYYDLWESLVYDTNVKENLLKYAATSMLYADKGVNCNIISCNKVILLHGPPGTGKTSLCKALAHKLSIRLNKRFKRGVLMEINSHSLFSKWFSESGKLVTKMFARIIELLHDPSIIIFVLVDEIESLTHAREKSMSGVDPSDSIRVVNAVLTQLDQIRKHSNVLILTTSNMTAAIDCAFVDRADVKLFIGLPGAEAIYKIYHSCIEELFNAHIIVPRVLLPDSYQQADQVRDLIQYADANTLINISEISVGLSGRALRKVPFLAHALYIDEDTVNIQSFFNAMISAIKHLEDDKKHFT</sequence>
<dbReference type="PANTHER" id="PTHR45991">
    <property type="entry name" value="PACHYTENE CHECKPOINT PROTEIN 2"/>
    <property type="match status" value="1"/>
</dbReference>
<reference evidence="7" key="1">
    <citation type="journal article" date="2016" name="Sci. Rep.">
        <title>Molecular characterization of firefly nuptial gifts: a multi-omics approach sheds light on postcopulatory sexual selection.</title>
        <authorList>
            <person name="Al-Wathiqui N."/>
            <person name="Fallon T.R."/>
            <person name="South A."/>
            <person name="Weng J.K."/>
            <person name="Lewis S.M."/>
        </authorList>
    </citation>
    <scope>NUCLEOTIDE SEQUENCE</scope>
</reference>
<dbReference type="InterPro" id="IPR058249">
    <property type="entry name" value="Pch2_C"/>
</dbReference>
<dbReference type="AlphaFoldDB" id="A0A1Y1NHR7"/>
<gene>
    <name evidence="8" type="ORF">PPYR_13650</name>
</gene>
<evidence type="ECO:0000256" key="1">
    <source>
        <dbReference type="ARBA" id="ARBA00007271"/>
    </source>
</evidence>
<reference evidence="8" key="3">
    <citation type="submission" date="2019-08" db="EMBL/GenBank/DDBJ databases">
        <authorList>
            <consortium name="Photinus pyralis genome working group"/>
            <person name="Fallon T.R."/>
            <person name="Sander Lower S.E."/>
            <person name="Weng J.-K."/>
        </authorList>
    </citation>
    <scope>NUCLEOTIDE SEQUENCE</scope>
    <source>
        <strain evidence="8">1611_PpyrPB1</strain>
        <tissue evidence="8">Whole body</tissue>
    </source>
</reference>
<dbReference type="InterPro" id="IPR044539">
    <property type="entry name" value="Pch2-like"/>
</dbReference>
<dbReference type="Pfam" id="PF23242">
    <property type="entry name" value="AAA_lid_TRIP13_C"/>
    <property type="match status" value="1"/>
</dbReference>
<dbReference type="InterPro" id="IPR003960">
    <property type="entry name" value="ATPase_AAA_CS"/>
</dbReference>
<dbReference type="PANTHER" id="PTHR45991:SF1">
    <property type="entry name" value="PACHYTENE CHECKPOINT PROTEIN 2 HOMOLOG"/>
    <property type="match status" value="1"/>
</dbReference>
<accession>A0A1Y1NHR7</accession>
<comment type="similarity">
    <text evidence="1">Belongs to the AAA ATPase family. PCH2 subfamily.</text>
</comment>
<dbReference type="EMBL" id="VVIM01000009">
    <property type="protein sequence ID" value="KAB0794030.1"/>
    <property type="molecule type" value="Genomic_DNA"/>
</dbReference>
<evidence type="ECO:0000256" key="3">
    <source>
        <dbReference type="ARBA" id="ARBA00022840"/>
    </source>
</evidence>
<evidence type="ECO:0000313" key="8">
    <source>
        <dbReference type="EMBL" id="KAB0794030.1"/>
    </source>
</evidence>
<proteinExistence type="inferred from homology"/>
<dbReference type="GO" id="GO:0005634">
    <property type="term" value="C:nucleus"/>
    <property type="evidence" value="ECO:0007669"/>
    <property type="project" value="TreeGrafter"/>
</dbReference>
<dbReference type="GO" id="GO:0005524">
    <property type="term" value="F:ATP binding"/>
    <property type="evidence" value="ECO:0007669"/>
    <property type="project" value="UniProtKB-KW"/>
</dbReference>
<dbReference type="InterPro" id="IPR003593">
    <property type="entry name" value="AAA+_ATPase"/>
</dbReference>
<reference evidence="8 9" key="2">
    <citation type="journal article" date="2018" name="Elife">
        <title>Firefly genomes illuminate parallel origins of bioluminescence in beetles.</title>
        <authorList>
            <person name="Fallon T.R."/>
            <person name="Lower S.E."/>
            <person name="Chang C.H."/>
            <person name="Bessho-Uehara M."/>
            <person name="Martin G.J."/>
            <person name="Bewick A.J."/>
            <person name="Behringer M."/>
            <person name="Debat H.J."/>
            <person name="Wong I."/>
            <person name="Day J.C."/>
            <person name="Suvorov A."/>
            <person name="Silva C.J."/>
            <person name="Stanger-Hall K.F."/>
            <person name="Hall D.W."/>
            <person name="Schmitz R.J."/>
            <person name="Nelson D.R."/>
            <person name="Lewis S.M."/>
            <person name="Shigenobu S."/>
            <person name="Bybee S.M."/>
            <person name="Larracuente A.M."/>
            <person name="Oba Y."/>
            <person name="Weng J.K."/>
        </authorList>
    </citation>
    <scope>NUCLEOTIDE SEQUENCE [LARGE SCALE GENOMIC DNA]</scope>
    <source>
        <strain evidence="8">1611_PpyrPB1</strain>
        <tissue evidence="8">Whole body</tissue>
    </source>
</reference>
<dbReference type="GO" id="GO:0007131">
    <property type="term" value="P:reciprocal meiotic recombination"/>
    <property type="evidence" value="ECO:0007669"/>
    <property type="project" value="TreeGrafter"/>
</dbReference>
<dbReference type="FunCoup" id="A0A1Y1NHR7">
    <property type="interactions" value="1373"/>
</dbReference>
<keyword evidence="4" id="KW-0469">Meiosis</keyword>
<evidence type="ECO:0000256" key="5">
    <source>
        <dbReference type="RuleBase" id="RU003651"/>
    </source>
</evidence>
<dbReference type="FunFam" id="3.40.50.300:FF:001494">
    <property type="entry name" value="Pachytene checkpoint component Pch2"/>
    <property type="match status" value="1"/>
</dbReference>
<evidence type="ECO:0000259" key="6">
    <source>
        <dbReference type="SMART" id="SM00382"/>
    </source>
</evidence>
<dbReference type="Proteomes" id="UP000327044">
    <property type="component" value="Unassembled WGS sequence"/>
</dbReference>
<feature type="domain" description="AAA+ ATPase" evidence="6">
    <location>
        <begin position="153"/>
        <end position="305"/>
    </location>
</feature>
<evidence type="ECO:0000313" key="7">
    <source>
        <dbReference type="EMBL" id="JAV95247.1"/>
    </source>
</evidence>
<dbReference type="PRINTS" id="PR00300">
    <property type="entry name" value="CLPPROTEASEA"/>
</dbReference>
<organism evidence="7">
    <name type="scientific">Photinus pyralis</name>
    <name type="common">Common eastern firefly</name>
    <name type="synonym">Lampyris pyralis</name>
    <dbReference type="NCBI Taxonomy" id="7054"/>
    <lineage>
        <taxon>Eukaryota</taxon>
        <taxon>Metazoa</taxon>
        <taxon>Ecdysozoa</taxon>
        <taxon>Arthropoda</taxon>
        <taxon>Hexapoda</taxon>
        <taxon>Insecta</taxon>
        <taxon>Pterygota</taxon>
        <taxon>Neoptera</taxon>
        <taxon>Endopterygota</taxon>
        <taxon>Coleoptera</taxon>
        <taxon>Polyphaga</taxon>
        <taxon>Elateriformia</taxon>
        <taxon>Elateroidea</taxon>
        <taxon>Lampyridae</taxon>
        <taxon>Lampyrinae</taxon>
        <taxon>Photinus</taxon>
    </lineage>
</organism>
<dbReference type="OrthoDB" id="10042665at2759"/>
<dbReference type="GO" id="GO:0051598">
    <property type="term" value="P:meiotic recombination checkpoint signaling"/>
    <property type="evidence" value="ECO:0007669"/>
    <property type="project" value="TreeGrafter"/>
</dbReference>
<keyword evidence="9" id="KW-1185">Reference proteome</keyword>